<dbReference type="STRING" id="1549748.WH95_17700"/>
<dbReference type="RefSeq" id="WP_046509689.1">
    <property type="nucleotide sequence ID" value="NZ_LANI01000030.1"/>
</dbReference>
<dbReference type="PANTHER" id="PTHR30136">
    <property type="entry name" value="HELIX-TURN-HELIX TRANSCRIPTIONAL REGULATOR, ICLR FAMILY"/>
    <property type="match status" value="1"/>
</dbReference>
<dbReference type="SMART" id="SM00346">
    <property type="entry name" value="HTH_ICLR"/>
    <property type="match status" value="1"/>
</dbReference>
<dbReference type="Gene3D" id="1.10.10.10">
    <property type="entry name" value="Winged helix-like DNA-binding domain superfamily/Winged helix DNA-binding domain"/>
    <property type="match status" value="1"/>
</dbReference>
<dbReference type="Pfam" id="PF09339">
    <property type="entry name" value="HTH_IclR"/>
    <property type="match status" value="1"/>
</dbReference>
<evidence type="ECO:0008006" key="8">
    <source>
        <dbReference type="Google" id="ProtNLM"/>
    </source>
</evidence>
<dbReference type="PROSITE" id="PS51077">
    <property type="entry name" value="HTH_ICLR"/>
    <property type="match status" value="1"/>
</dbReference>
<evidence type="ECO:0000256" key="2">
    <source>
        <dbReference type="ARBA" id="ARBA00023125"/>
    </source>
</evidence>
<dbReference type="SUPFAM" id="SSF46785">
    <property type="entry name" value="Winged helix' DNA-binding domain"/>
    <property type="match status" value="1"/>
</dbReference>
<comment type="caution">
    <text evidence="6">The sequence shown here is derived from an EMBL/GenBank/DDBJ whole genome shotgun (WGS) entry which is preliminary data.</text>
</comment>
<dbReference type="Pfam" id="PF01614">
    <property type="entry name" value="IclR_C"/>
    <property type="match status" value="1"/>
</dbReference>
<accession>A0A0M2R7P0</accession>
<evidence type="ECO:0000313" key="6">
    <source>
        <dbReference type="EMBL" id="KKJ75543.1"/>
    </source>
</evidence>
<dbReference type="InterPro" id="IPR036390">
    <property type="entry name" value="WH_DNA-bd_sf"/>
</dbReference>
<dbReference type="InterPro" id="IPR029016">
    <property type="entry name" value="GAF-like_dom_sf"/>
</dbReference>
<evidence type="ECO:0000256" key="3">
    <source>
        <dbReference type="ARBA" id="ARBA00023163"/>
    </source>
</evidence>
<dbReference type="SUPFAM" id="SSF55781">
    <property type="entry name" value="GAF domain-like"/>
    <property type="match status" value="1"/>
</dbReference>
<evidence type="ECO:0000313" key="7">
    <source>
        <dbReference type="Proteomes" id="UP000034491"/>
    </source>
</evidence>
<gene>
    <name evidence="6" type="ORF">WH95_17700</name>
</gene>
<dbReference type="InterPro" id="IPR005471">
    <property type="entry name" value="Tscrpt_reg_IclR_N"/>
</dbReference>
<dbReference type="EMBL" id="LANI01000030">
    <property type="protein sequence ID" value="KKJ75543.1"/>
    <property type="molecule type" value="Genomic_DNA"/>
</dbReference>
<sequence>MNVKQQSKKDPSSAQAGVGLLHKAFEILNLFQIAHADWSQGEIIEQTGVSRSTVSRLVRYLVETGYLAEIPKTGRYTLGMAAINLGQRAEAAFDLKSFCQPALEELSALTDETILLTAFDRHAQTAVCIDQIEGERGGLRVFEKIGASFPLHAGAAPRVILAALPRKEQDVYLAKELVAYTAYTFISPDKIRDDIKQIEREGFCTSIEETYLGAAGMAACFTGPDNYPVGSIAIAFPLHNMDDIKKNNIGIKMTKIAEGLSKKLKA</sequence>
<evidence type="ECO:0000259" key="5">
    <source>
        <dbReference type="PROSITE" id="PS51078"/>
    </source>
</evidence>
<reference evidence="6 7" key="1">
    <citation type="submission" date="2015-03" db="EMBL/GenBank/DDBJ databases">
        <title>Genome sequence of Kiloniella sp. P1-1, isolated from the gut microflora of Pacific white shrimp, Penaeus vannamei.</title>
        <authorList>
            <person name="Shao Z."/>
            <person name="Wang L."/>
            <person name="Li X."/>
        </authorList>
    </citation>
    <scope>NUCLEOTIDE SEQUENCE [LARGE SCALE GENOMIC DNA]</scope>
    <source>
        <strain evidence="6 7">P1-1</strain>
    </source>
</reference>
<name>A0A0M2R7P0_9PROT</name>
<dbReference type="Proteomes" id="UP000034491">
    <property type="component" value="Unassembled WGS sequence"/>
</dbReference>
<dbReference type="GO" id="GO:0003677">
    <property type="term" value="F:DNA binding"/>
    <property type="evidence" value="ECO:0007669"/>
    <property type="project" value="UniProtKB-KW"/>
</dbReference>
<keyword evidence="1" id="KW-0805">Transcription regulation</keyword>
<evidence type="ECO:0000256" key="1">
    <source>
        <dbReference type="ARBA" id="ARBA00023015"/>
    </source>
</evidence>
<keyword evidence="2" id="KW-0238">DNA-binding</keyword>
<dbReference type="InterPro" id="IPR050707">
    <property type="entry name" value="HTH_MetabolicPath_Reg"/>
</dbReference>
<evidence type="ECO:0000259" key="4">
    <source>
        <dbReference type="PROSITE" id="PS51077"/>
    </source>
</evidence>
<organism evidence="6 7">
    <name type="scientific">Kiloniella litopenaei</name>
    <dbReference type="NCBI Taxonomy" id="1549748"/>
    <lineage>
        <taxon>Bacteria</taxon>
        <taxon>Pseudomonadati</taxon>
        <taxon>Pseudomonadota</taxon>
        <taxon>Alphaproteobacteria</taxon>
        <taxon>Rhodospirillales</taxon>
        <taxon>Kiloniellaceae</taxon>
        <taxon>Kiloniella</taxon>
    </lineage>
</organism>
<dbReference type="AlphaFoldDB" id="A0A0M2R7P0"/>
<dbReference type="Gene3D" id="3.30.450.40">
    <property type="match status" value="1"/>
</dbReference>
<feature type="domain" description="IclR-ED" evidence="5">
    <location>
        <begin position="81"/>
        <end position="266"/>
    </location>
</feature>
<dbReference type="PROSITE" id="PS51078">
    <property type="entry name" value="ICLR_ED"/>
    <property type="match status" value="1"/>
</dbReference>
<protein>
    <recommendedName>
        <fullName evidence="8">IclR family transcriptional regulator</fullName>
    </recommendedName>
</protein>
<dbReference type="InterPro" id="IPR014757">
    <property type="entry name" value="Tscrpt_reg_IclR_C"/>
</dbReference>
<keyword evidence="3" id="KW-0804">Transcription</keyword>
<dbReference type="GO" id="GO:0045892">
    <property type="term" value="P:negative regulation of DNA-templated transcription"/>
    <property type="evidence" value="ECO:0007669"/>
    <property type="project" value="TreeGrafter"/>
</dbReference>
<proteinExistence type="predicted"/>
<keyword evidence="7" id="KW-1185">Reference proteome</keyword>
<dbReference type="PANTHER" id="PTHR30136:SF24">
    <property type="entry name" value="HTH-TYPE TRANSCRIPTIONAL REPRESSOR ALLR"/>
    <property type="match status" value="1"/>
</dbReference>
<dbReference type="GO" id="GO:0003700">
    <property type="term" value="F:DNA-binding transcription factor activity"/>
    <property type="evidence" value="ECO:0007669"/>
    <property type="project" value="TreeGrafter"/>
</dbReference>
<feature type="domain" description="HTH iclR-type" evidence="4">
    <location>
        <begin position="18"/>
        <end position="80"/>
    </location>
</feature>
<dbReference type="InterPro" id="IPR036388">
    <property type="entry name" value="WH-like_DNA-bd_sf"/>
</dbReference>